<keyword evidence="3" id="KW-1185">Reference proteome</keyword>
<comment type="caution">
    <text evidence="2">The sequence shown here is derived from an EMBL/GenBank/DDBJ whole genome shotgun (WGS) entry which is preliminary data.</text>
</comment>
<evidence type="ECO:0000259" key="1">
    <source>
        <dbReference type="Pfam" id="PF05368"/>
    </source>
</evidence>
<dbReference type="PANTHER" id="PTHR47129">
    <property type="entry name" value="QUINONE OXIDOREDUCTASE 2"/>
    <property type="match status" value="1"/>
</dbReference>
<evidence type="ECO:0000313" key="2">
    <source>
        <dbReference type="EMBL" id="MTV82250.1"/>
    </source>
</evidence>
<dbReference type="Pfam" id="PF05368">
    <property type="entry name" value="NmrA"/>
    <property type="match status" value="1"/>
</dbReference>
<dbReference type="Gene3D" id="3.90.25.10">
    <property type="entry name" value="UDP-galactose 4-epimerase, domain 1"/>
    <property type="match status" value="1"/>
</dbReference>
<gene>
    <name evidence="2" type="ORF">GM612_06245</name>
</gene>
<dbReference type="InterPro" id="IPR036291">
    <property type="entry name" value="NAD(P)-bd_dom_sf"/>
</dbReference>
<dbReference type="Gene3D" id="3.40.50.720">
    <property type="entry name" value="NAD(P)-binding Rossmann-like Domain"/>
    <property type="match status" value="1"/>
</dbReference>
<feature type="domain" description="NmrA-like" evidence="1">
    <location>
        <begin position="2"/>
        <end position="224"/>
    </location>
</feature>
<organism evidence="2 3">
    <name type="scientific">Secundilactobacillus folii</name>
    <dbReference type="NCBI Taxonomy" id="2678357"/>
    <lineage>
        <taxon>Bacteria</taxon>
        <taxon>Bacillati</taxon>
        <taxon>Bacillota</taxon>
        <taxon>Bacilli</taxon>
        <taxon>Lactobacillales</taxon>
        <taxon>Lactobacillaceae</taxon>
        <taxon>Secundilactobacillus</taxon>
    </lineage>
</organism>
<evidence type="ECO:0000313" key="3">
    <source>
        <dbReference type="Proteomes" id="UP000466388"/>
    </source>
</evidence>
<dbReference type="Proteomes" id="UP000466388">
    <property type="component" value="Unassembled WGS sequence"/>
</dbReference>
<dbReference type="InterPro" id="IPR008030">
    <property type="entry name" value="NmrA-like"/>
</dbReference>
<dbReference type="AlphaFoldDB" id="A0A7X2XVE3"/>
<protein>
    <submittedName>
        <fullName evidence="2">NAD(P)H-binding protein</fullName>
    </submittedName>
</protein>
<name>A0A7X2XVE3_9LACO</name>
<dbReference type="PANTHER" id="PTHR47129:SF1">
    <property type="entry name" value="NMRA-LIKE DOMAIN-CONTAINING PROTEIN"/>
    <property type="match status" value="1"/>
</dbReference>
<dbReference type="InterPro" id="IPR052718">
    <property type="entry name" value="NmrA-type_oxidoreductase"/>
</dbReference>
<reference evidence="2 3" key="1">
    <citation type="submission" date="2019-11" db="EMBL/GenBank/DDBJ databases">
        <title>Lactobacillus sp. nov. CRM56-3, isolated from fermented tea leaves.</title>
        <authorList>
            <person name="Phuengjayaem S."/>
            <person name="Tanasupawat S."/>
        </authorList>
    </citation>
    <scope>NUCLEOTIDE SEQUENCE [LARGE SCALE GENOMIC DNA]</scope>
    <source>
        <strain evidence="2 3">CRM56-3</strain>
    </source>
</reference>
<dbReference type="RefSeq" id="WP_155431526.1">
    <property type="nucleotide sequence ID" value="NZ_WNJO01000006.1"/>
</dbReference>
<sequence length="280" mass="30875">MNIMVTGAAGEYGHAALNYLTQMAPNDQLFGLIHNDKKKSLFDDSDIQIRVADYSDYDAMVKALTGIDRLLFVSVSIPKVQKTVVAAAKAAGVKFIAYTSIADPQYEKFGLQINHSQTERWIKESGIPHTFLRNNWYLEIISDYLKASATHHYFPFFADQGVAAWALKREYAEAGARVITRSDNPEIITLAGNPVSFREMGEAVQEAVGQNVQIDHVSADKFADEAAKIDLSQGAAMLAASYQDYVIKQQNGEADLTATEFEKVLGHPLVSLPEAIKTLL</sequence>
<proteinExistence type="predicted"/>
<dbReference type="EMBL" id="WNJO01000006">
    <property type="protein sequence ID" value="MTV82250.1"/>
    <property type="molecule type" value="Genomic_DNA"/>
</dbReference>
<accession>A0A7X2XVE3</accession>
<dbReference type="SUPFAM" id="SSF51735">
    <property type="entry name" value="NAD(P)-binding Rossmann-fold domains"/>
    <property type="match status" value="1"/>
</dbReference>